<evidence type="ECO:0000313" key="5">
    <source>
        <dbReference type="EMBL" id="GAT66852.1"/>
    </source>
</evidence>
<keyword evidence="5" id="KW-0670">Pyruvate</keyword>
<dbReference type="EC" id="1.2.4.4" evidence="2"/>
<dbReference type="SMART" id="SM00861">
    <property type="entry name" value="Transket_pyr"/>
    <property type="match status" value="1"/>
</dbReference>
<reference evidence="6" key="2">
    <citation type="submission" date="2016-04" db="EMBL/GenBank/DDBJ databases">
        <title>Planomonospora sphaerica JCM9374 whole genome shotgun sequence.</title>
        <authorList>
            <person name="Suzuki T."/>
            <person name="Dohra H."/>
            <person name="Kodani S."/>
        </authorList>
    </citation>
    <scope>NUCLEOTIDE SEQUENCE [LARGE SCALE GENOMIC DNA]</scope>
    <source>
        <strain evidence="6">JCM 9374</strain>
    </source>
</reference>
<dbReference type="PANTHER" id="PTHR42980">
    <property type="entry name" value="2-OXOISOVALERATE DEHYDROGENASE SUBUNIT BETA-RELATED"/>
    <property type="match status" value="1"/>
</dbReference>
<dbReference type="STRING" id="161355.PS9374_02504"/>
<dbReference type="Proteomes" id="UP000077701">
    <property type="component" value="Unassembled WGS sequence"/>
</dbReference>
<protein>
    <recommendedName>
        <fullName evidence="2">3-methyl-2-oxobutanoate dehydrogenase (2-methylpropanoyl-transferring)</fullName>
        <ecNumber evidence="2">1.2.4.4</ecNumber>
    </recommendedName>
</protein>
<feature type="domain" description="Transketolase-like pyrimidine-binding" evidence="4">
    <location>
        <begin position="15"/>
        <end position="190"/>
    </location>
</feature>
<evidence type="ECO:0000256" key="2">
    <source>
        <dbReference type="ARBA" id="ARBA00012277"/>
    </source>
</evidence>
<comment type="caution">
    <text evidence="5">The sequence shown here is derived from an EMBL/GenBank/DDBJ whole genome shotgun (WGS) entry which is preliminary data.</text>
</comment>
<dbReference type="PANTHER" id="PTHR42980:SF1">
    <property type="entry name" value="2-OXOISOVALERATE DEHYDROGENASE SUBUNIT BETA, MITOCHONDRIAL"/>
    <property type="match status" value="1"/>
</dbReference>
<dbReference type="SUPFAM" id="SSF52922">
    <property type="entry name" value="TK C-terminal domain-like"/>
    <property type="match status" value="1"/>
</dbReference>
<dbReference type="EMBL" id="BDCX01000005">
    <property type="protein sequence ID" value="GAT66852.1"/>
    <property type="molecule type" value="Genomic_DNA"/>
</dbReference>
<comment type="cofactor">
    <cofactor evidence="1">
        <name>thiamine diphosphate</name>
        <dbReference type="ChEBI" id="CHEBI:58937"/>
    </cofactor>
</comment>
<keyword evidence="6" id="KW-1185">Reference proteome</keyword>
<dbReference type="Gene3D" id="3.40.50.920">
    <property type="match status" value="1"/>
</dbReference>
<evidence type="ECO:0000256" key="3">
    <source>
        <dbReference type="ARBA" id="ARBA00023002"/>
    </source>
</evidence>
<reference evidence="5 6" key="1">
    <citation type="journal article" date="2016" name="Genome Announc.">
        <title>Draft Genome Sequence of Planomonospora sphaerica JCM9374, a Rare Actinomycete.</title>
        <authorList>
            <person name="Dohra H."/>
            <person name="Suzuki T."/>
            <person name="Inoue Y."/>
            <person name="Kodani S."/>
        </authorList>
    </citation>
    <scope>NUCLEOTIDE SEQUENCE [LARGE SCALE GENOMIC DNA]</scope>
    <source>
        <strain evidence="5 6">JCM 9374</strain>
    </source>
</reference>
<dbReference type="InterPro" id="IPR033248">
    <property type="entry name" value="Transketolase_C"/>
</dbReference>
<name>A0A171CKM5_9ACTN</name>
<dbReference type="InterPro" id="IPR005475">
    <property type="entry name" value="Transketolase-like_Pyr-bd"/>
</dbReference>
<dbReference type="GO" id="GO:0009083">
    <property type="term" value="P:branched-chain amino acid catabolic process"/>
    <property type="evidence" value="ECO:0007669"/>
    <property type="project" value="TreeGrafter"/>
</dbReference>
<dbReference type="GO" id="GO:0003863">
    <property type="term" value="F:branched-chain 2-oxo acid dehydrogenase activity"/>
    <property type="evidence" value="ECO:0007669"/>
    <property type="project" value="UniProtKB-EC"/>
</dbReference>
<evidence type="ECO:0000256" key="1">
    <source>
        <dbReference type="ARBA" id="ARBA00001964"/>
    </source>
</evidence>
<keyword evidence="3" id="KW-0560">Oxidoreductase</keyword>
<dbReference type="GO" id="GO:0000287">
    <property type="term" value="F:magnesium ion binding"/>
    <property type="evidence" value="ECO:0007669"/>
    <property type="project" value="UniProtKB-ARBA"/>
</dbReference>
<dbReference type="SUPFAM" id="SSF52518">
    <property type="entry name" value="Thiamin diphosphate-binding fold (THDP-binding)"/>
    <property type="match status" value="1"/>
</dbReference>
<gene>
    <name evidence="5" type="ORF">PS9374_02504</name>
</gene>
<dbReference type="InterPro" id="IPR029061">
    <property type="entry name" value="THDP-binding"/>
</dbReference>
<dbReference type="AlphaFoldDB" id="A0A171CKM5"/>
<dbReference type="GO" id="GO:0007584">
    <property type="term" value="P:response to nutrient"/>
    <property type="evidence" value="ECO:0007669"/>
    <property type="project" value="TreeGrafter"/>
</dbReference>
<dbReference type="Pfam" id="PF02779">
    <property type="entry name" value="Transket_pyr"/>
    <property type="match status" value="1"/>
</dbReference>
<evidence type="ECO:0000313" key="6">
    <source>
        <dbReference type="Proteomes" id="UP000077701"/>
    </source>
</evidence>
<sequence length="343" mass="36655">MPYSGESPHRGVVAVRVAENLNAALHGLLADDPAAYVLGEDVLDPYGGAFKITKGLSTRFPGRVITTPISEGALTGVAAGLALTGNTAVAEIMFGDFAALAFDQLCNFAAKSVSMYGSRLPLRMVVRCPTGGGRGYGPTHSQSLQKHFVGMPGLALYEMSPFHDNREVLAAMVDRGEPCLFFEDKILYTRPTGLADPLFRVRRDGDLAVVDPDVPELAARPDCVIVAPGGTAHRALGAMRSLLLEEEVSCRLLVPSRLYPLDVEALLPHLGGVVLVAEEGTAGGTWGSEVAHLVHQRVWDRLRGPVRLVCSRASVIPTAAHLEREVLLSESAIHRAVREALRG</sequence>
<evidence type="ECO:0000259" key="4">
    <source>
        <dbReference type="SMART" id="SM00861"/>
    </source>
</evidence>
<organism evidence="5 6">
    <name type="scientific">Planomonospora sphaerica</name>
    <dbReference type="NCBI Taxonomy" id="161355"/>
    <lineage>
        <taxon>Bacteria</taxon>
        <taxon>Bacillati</taxon>
        <taxon>Actinomycetota</taxon>
        <taxon>Actinomycetes</taxon>
        <taxon>Streptosporangiales</taxon>
        <taxon>Streptosporangiaceae</taxon>
        <taxon>Planomonospora</taxon>
    </lineage>
</organism>
<dbReference type="Pfam" id="PF02780">
    <property type="entry name" value="Transketolase_C"/>
    <property type="match status" value="1"/>
</dbReference>
<dbReference type="Gene3D" id="3.40.50.970">
    <property type="match status" value="1"/>
</dbReference>
<dbReference type="InterPro" id="IPR009014">
    <property type="entry name" value="Transketo_C/PFOR_II"/>
</dbReference>
<accession>A0A171CKM5</accession>
<proteinExistence type="predicted"/>